<dbReference type="VEuPathDB" id="FungiDB:ASPVEDRAFT_804205"/>
<protein>
    <submittedName>
        <fullName evidence="1">Uncharacterized protein</fullName>
    </submittedName>
</protein>
<dbReference type="EMBL" id="KV878132">
    <property type="protein sequence ID" value="OJJ04614.1"/>
    <property type="molecule type" value="Genomic_DNA"/>
</dbReference>
<evidence type="ECO:0000313" key="2">
    <source>
        <dbReference type="Proteomes" id="UP000184073"/>
    </source>
</evidence>
<evidence type="ECO:0000313" key="1">
    <source>
        <dbReference type="EMBL" id="OJJ04614.1"/>
    </source>
</evidence>
<dbReference type="GeneID" id="63732370"/>
<dbReference type="Proteomes" id="UP000184073">
    <property type="component" value="Unassembled WGS sequence"/>
</dbReference>
<proteinExistence type="predicted"/>
<reference evidence="2" key="1">
    <citation type="journal article" date="2017" name="Genome Biol.">
        <title>Comparative genomics reveals high biological diversity and specific adaptations in the industrially and medically important fungal genus Aspergillus.</title>
        <authorList>
            <person name="de Vries R.P."/>
            <person name="Riley R."/>
            <person name="Wiebenga A."/>
            <person name="Aguilar-Osorio G."/>
            <person name="Amillis S."/>
            <person name="Uchima C.A."/>
            <person name="Anderluh G."/>
            <person name="Asadollahi M."/>
            <person name="Askin M."/>
            <person name="Barry K."/>
            <person name="Battaglia E."/>
            <person name="Bayram O."/>
            <person name="Benocci T."/>
            <person name="Braus-Stromeyer S.A."/>
            <person name="Caldana C."/>
            <person name="Canovas D."/>
            <person name="Cerqueira G.C."/>
            <person name="Chen F."/>
            <person name="Chen W."/>
            <person name="Choi C."/>
            <person name="Clum A."/>
            <person name="Dos Santos R.A."/>
            <person name="Damasio A.R."/>
            <person name="Diallinas G."/>
            <person name="Emri T."/>
            <person name="Fekete E."/>
            <person name="Flipphi M."/>
            <person name="Freyberg S."/>
            <person name="Gallo A."/>
            <person name="Gournas C."/>
            <person name="Habgood R."/>
            <person name="Hainaut M."/>
            <person name="Harispe M.L."/>
            <person name="Henrissat B."/>
            <person name="Hilden K.S."/>
            <person name="Hope R."/>
            <person name="Hossain A."/>
            <person name="Karabika E."/>
            <person name="Karaffa L."/>
            <person name="Karanyi Z."/>
            <person name="Krasevec N."/>
            <person name="Kuo A."/>
            <person name="Kusch H."/>
            <person name="LaButti K."/>
            <person name="Lagendijk E.L."/>
            <person name="Lapidus A."/>
            <person name="Levasseur A."/>
            <person name="Lindquist E."/>
            <person name="Lipzen A."/>
            <person name="Logrieco A.F."/>
            <person name="MacCabe A."/>
            <person name="Maekelae M.R."/>
            <person name="Malavazi I."/>
            <person name="Melin P."/>
            <person name="Meyer V."/>
            <person name="Mielnichuk N."/>
            <person name="Miskei M."/>
            <person name="Molnar A.P."/>
            <person name="Mule G."/>
            <person name="Ngan C.Y."/>
            <person name="Orejas M."/>
            <person name="Orosz E."/>
            <person name="Ouedraogo J.P."/>
            <person name="Overkamp K.M."/>
            <person name="Park H.-S."/>
            <person name="Perrone G."/>
            <person name="Piumi F."/>
            <person name="Punt P.J."/>
            <person name="Ram A.F."/>
            <person name="Ramon A."/>
            <person name="Rauscher S."/>
            <person name="Record E."/>
            <person name="Riano-Pachon D.M."/>
            <person name="Robert V."/>
            <person name="Roehrig J."/>
            <person name="Ruller R."/>
            <person name="Salamov A."/>
            <person name="Salih N.S."/>
            <person name="Samson R.A."/>
            <person name="Sandor E."/>
            <person name="Sanguinetti M."/>
            <person name="Schuetze T."/>
            <person name="Sepcic K."/>
            <person name="Shelest E."/>
            <person name="Sherlock G."/>
            <person name="Sophianopoulou V."/>
            <person name="Squina F.M."/>
            <person name="Sun H."/>
            <person name="Susca A."/>
            <person name="Todd R.B."/>
            <person name="Tsang A."/>
            <person name="Unkles S.E."/>
            <person name="van de Wiele N."/>
            <person name="van Rossen-Uffink D."/>
            <person name="Oliveira J.V."/>
            <person name="Vesth T.C."/>
            <person name="Visser J."/>
            <person name="Yu J.-H."/>
            <person name="Zhou M."/>
            <person name="Andersen M.R."/>
            <person name="Archer D.B."/>
            <person name="Baker S.E."/>
            <person name="Benoit I."/>
            <person name="Brakhage A.A."/>
            <person name="Braus G.H."/>
            <person name="Fischer R."/>
            <person name="Frisvad J.C."/>
            <person name="Goldman G.H."/>
            <person name="Houbraken J."/>
            <person name="Oakley B."/>
            <person name="Pocsi I."/>
            <person name="Scazzocchio C."/>
            <person name="Seiboth B."/>
            <person name="vanKuyk P.A."/>
            <person name="Wortman J."/>
            <person name="Dyer P.S."/>
            <person name="Grigoriev I.V."/>
        </authorList>
    </citation>
    <scope>NUCLEOTIDE SEQUENCE [LARGE SCALE GENOMIC DNA]</scope>
    <source>
        <strain evidence="2">CBS 583.65</strain>
    </source>
</reference>
<dbReference type="AlphaFoldDB" id="A0A1L9PSW2"/>
<name>A0A1L9PSW2_ASPVE</name>
<dbReference type="RefSeq" id="XP_040670376.1">
    <property type="nucleotide sequence ID" value="XM_040816859.1"/>
</dbReference>
<keyword evidence="2" id="KW-1185">Reference proteome</keyword>
<sequence length="162" mass="18208">MLVISWIYREKGRDSPRATNICAGAPSQCSLASLSLRSRMLMLCKSLFFSVLTVSVKISGETLLESLSHMRLPKTASCASMRRFMAGSWVVYRVLFACVITIRRRQQKQPINSRIVKTGPGHLTLLDQTHGMSVCHRDVQVSRRVIFSTATGLEHPERSRSQ</sequence>
<gene>
    <name evidence="1" type="ORF">ASPVEDRAFT_804205</name>
</gene>
<organism evidence="1 2">
    <name type="scientific">Aspergillus versicolor CBS 583.65</name>
    <dbReference type="NCBI Taxonomy" id="1036611"/>
    <lineage>
        <taxon>Eukaryota</taxon>
        <taxon>Fungi</taxon>
        <taxon>Dikarya</taxon>
        <taxon>Ascomycota</taxon>
        <taxon>Pezizomycotina</taxon>
        <taxon>Eurotiomycetes</taxon>
        <taxon>Eurotiomycetidae</taxon>
        <taxon>Eurotiales</taxon>
        <taxon>Aspergillaceae</taxon>
        <taxon>Aspergillus</taxon>
        <taxon>Aspergillus subgen. Nidulantes</taxon>
    </lineage>
</organism>
<accession>A0A1L9PSW2</accession>